<protein>
    <submittedName>
        <fullName evidence="3">Glycosyltransferase</fullName>
    </submittedName>
</protein>
<dbReference type="InterPro" id="IPR059123">
    <property type="entry name" value="StrF_dom"/>
</dbReference>
<proteinExistence type="predicted"/>
<name>A0ABT1QPY5_9GAMM</name>
<dbReference type="InterPro" id="IPR019734">
    <property type="entry name" value="TPR_rpt"/>
</dbReference>
<sequence length="448" mass="47769">MPEHQQAQQWRAALAAWNRGDAAGAAALAAQVATAAPGRFEPLHLLGSALLQQGRYAAAADALQRALQLQPGNPEASHALGSACLGLGDTAGACRALFAATTQANTAGDSWFKLGIALGREQRWPAAAAALLRAARLQPNHAEAMMGLAQCAQQLVQRGESAPPRPRPALAPGLISFVVCSITPAKIGRLRARLEQLLADEPWELVLIDDARSLCEGYNRGVAASRGELLVLCHDDILLLAEDFPARLRAGLARYELLGVAGGTRASGPTWGWAGPPHAHCWVAHRDDAGRGLMLLLGSQGATVDGALLMDGVFIAGHRRVFEQLPFDAQTFDGFHFYDLDLSWRAAQAGFRCGLCLDLGLLHESKGDYNPVYWEFARKFTAKFPALHSETPPAQRLGQLALAEDAELVPIQDWLAHWTALPDATLEQQVRASVAAAAPAATAKECPT</sequence>
<accession>A0ABT1QPY5</accession>
<dbReference type="Gene3D" id="3.90.550.10">
    <property type="entry name" value="Spore Coat Polysaccharide Biosynthesis Protein SpsA, Chain A"/>
    <property type="match status" value="1"/>
</dbReference>
<dbReference type="Gene3D" id="1.25.40.10">
    <property type="entry name" value="Tetratricopeptide repeat domain"/>
    <property type="match status" value="1"/>
</dbReference>
<dbReference type="Proteomes" id="UP001165498">
    <property type="component" value="Unassembled WGS sequence"/>
</dbReference>
<dbReference type="SMART" id="SM00028">
    <property type="entry name" value="TPR"/>
    <property type="match status" value="2"/>
</dbReference>
<evidence type="ECO:0000256" key="1">
    <source>
        <dbReference type="PROSITE-ProRule" id="PRU00339"/>
    </source>
</evidence>
<organism evidence="3 4">
    <name type="scientific">Tahibacter harae</name>
    <dbReference type="NCBI Taxonomy" id="2963937"/>
    <lineage>
        <taxon>Bacteria</taxon>
        <taxon>Pseudomonadati</taxon>
        <taxon>Pseudomonadota</taxon>
        <taxon>Gammaproteobacteria</taxon>
        <taxon>Lysobacterales</taxon>
        <taxon>Rhodanobacteraceae</taxon>
        <taxon>Tahibacter</taxon>
    </lineage>
</organism>
<dbReference type="Pfam" id="PF13432">
    <property type="entry name" value="TPR_16"/>
    <property type="match status" value="2"/>
</dbReference>
<dbReference type="SUPFAM" id="SSF48452">
    <property type="entry name" value="TPR-like"/>
    <property type="match status" value="1"/>
</dbReference>
<comment type="caution">
    <text evidence="3">The sequence shown here is derived from an EMBL/GenBank/DDBJ whole genome shotgun (WGS) entry which is preliminary data.</text>
</comment>
<feature type="repeat" description="TPR" evidence="1">
    <location>
        <begin position="40"/>
        <end position="73"/>
    </location>
</feature>
<evidence type="ECO:0000313" key="3">
    <source>
        <dbReference type="EMBL" id="MCQ4164355.1"/>
    </source>
</evidence>
<dbReference type="EMBL" id="JANFQO010000005">
    <property type="protein sequence ID" value="MCQ4164355.1"/>
    <property type="molecule type" value="Genomic_DNA"/>
</dbReference>
<dbReference type="InterPro" id="IPR011990">
    <property type="entry name" value="TPR-like_helical_dom_sf"/>
</dbReference>
<evidence type="ECO:0000259" key="2">
    <source>
        <dbReference type="Pfam" id="PF13712"/>
    </source>
</evidence>
<reference evidence="3" key="1">
    <citation type="submission" date="2022-07" db="EMBL/GenBank/DDBJ databases">
        <title>Tahibacter sp., a new gammaproteobacterium isolated from the silt sample collected at pig farm.</title>
        <authorList>
            <person name="Chen H."/>
        </authorList>
    </citation>
    <scope>NUCLEOTIDE SEQUENCE</scope>
    <source>
        <strain evidence="3">P2K</strain>
    </source>
</reference>
<dbReference type="InterPro" id="IPR029044">
    <property type="entry name" value="Nucleotide-diphossugar_trans"/>
</dbReference>
<keyword evidence="1" id="KW-0802">TPR repeat</keyword>
<gene>
    <name evidence="3" type="ORF">NM961_06480</name>
</gene>
<dbReference type="PROSITE" id="PS50005">
    <property type="entry name" value="TPR"/>
    <property type="match status" value="1"/>
</dbReference>
<keyword evidence="4" id="KW-1185">Reference proteome</keyword>
<evidence type="ECO:0000313" key="4">
    <source>
        <dbReference type="Proteomes" id="UP001165498"/>
    </source>
</evidence>
<dbReference type="RefSeq" id="WP_255913108.1">
    <property type="nucleotide sequence ID" value="NZ_JANFQO010000005.1"/>
</dbReference>
<dbReference type="SUPFAM" id="SSF53448">
    <property type="entry name" value="Nucleotide-diphospho-sugar transferases"/>
    <property type="match status" value="1"/>
</dbReference>
<feature type="domain" description="Streptomycin biosynthesis protein StrF" evidence="2">
    <location>
        <begin position="178"/>
        <end position="354"/>
    </location>
</feature>
<dbReference type="Pfam" id="PF13712">
    <property type="entry name" value="Glyco_tranf_2_5"/>
    <property type="match status" value="1"/>
</dbReference>